<dbReference type="EMBL" id="CH991553">
    <property type="protein sequence ID" value="EDQ88774.1"/>
    <property type="molecule type" value="Genomic_DNA"/>
</dbReference>
<organism evidence="4 5">
    <name type="scientific">Monosiga brevicollis</name>
    <name type="common">Choanoflagellate</name>
    <dbReference type="NCBI Taxonomy" id="81824"/>
    <lineage>
        <taxon>Eukaryota</taxon>
        <taxon>Choanoflagellata</taxon>
        <taxon>Craspedida</taxon>
        <taxon>Salpingoecidae</taxon>
        <taxon>Monosiga</taxon>
    </lineage>
</organism>
<dbReference type="Proteomes" id="UP000001357">
    <property type="component" value="Unassembled WGS sequence"/>
</dbReference>
<feature type="signal peptide" evidence="3">
    <location>
        <begin position="1"/>
        <end position="21"/>
    </location>
</feature>
<accession>A9V1A8</accession>
<evidence type="ECO:0008006" key="6">
    <source>
        <dbReference type="Google" id="ProtNLM"/>
    </source>
</evidence>
<protein>
    <recommendedName>
        <fullName evidence="6">FHA domain-containing protein</fullName>
    </recommendedName>
</protein>
<keyword evidence="5" id="KW-1185">Reference proteome</keyword>
<name>A9V1A8_MONBE</name>
<feature type="chain" id="PRO_5002742661" description="FHA domain-containing protein" evidence="3">
    <location>
        <begin position="22"/>
        <end position="361"/>
    </location>
</feature>
<evidence type="ECO:0000256" key="3">
    <source>
        <dbReference type="SAM" id="SignalP"/>
    </source>
</evidence>
<reference evidence="4 5" key="1">
    <citation type="journal article" date="2008" name="Nature">
        <title>The genome of the choanoflagellate Monosiga brevicollis and the origin of metazoans.</title>
        <authorList>
            <consortium name="JGI Sequencing"/>
            <person name="King N."/>
            <person name="Westbrook M.J."/>
            <person name="Young S.L."/>
            <person name="Kuo A."/>
            <person name="Abedin M."/>
            <person name="Chapman J."/>
            <person name="Fairclough S."/>
            <person name="Hellsten U."/>
            <person name="Isogai Y."/>
            <person name="Letunic I."/>
            <person name="Marr M."/>
            <person name="Pincus D."/>
            <person name="Putnam N."/>
            <person name="Rokas A."/>
            <person name="Wright K.J."/>
            <person name="Zuzow R."/>
            <person name="Dirks W."/>
            <person name="Good M."/>
            <person name="Goodstein D."/>
            <person name="Lemons D."/>
            <person name="Li W."/>
            <person name="Lyons J.B."/>
            <person name="Morris A."/>
            <person name="Nichols S."/>
            <person name="Richter D.J."/>
            <person name="Salamov A."/>
            <person name="Bork P."/>
            <person name="Lim W.A."/>
            <person name="Manning G."/>
            <person name="Miller W.T."/>
            <person name="McGinnis W."/>
            <person name="Shapiro H."/>
            <person name="Tjian R."/>
            <person name="Grigoriev I.V."/>
            <person name="Rokhsar D."/>
        </authorList>
    </citation>
    <scope>NUCLEOTIDE SEQUENCE [LARGE SCALE GENOMIC DNA]</scope>
    <source>
        <strain evidence="5">MX1 / ATCC 50154</strain>
    </source>
</reference>
<dbReference type="RefSeq" id="XP_001746387.1">
    <property type="nucleotide sequence ID" value="XM_001746335.1"/>
</dbReference>
<keyword evidence="2" id="KW-1133">Transmembrane helix</keyword>
<feature type="region of interest" description="Disordered" evidence="1">
    <location>
        <begin position="216"/>
        <end position="266"/>
    </location>
</feature>
<gene>
    <name evidence="4" type="ORF">MONBRDRAFT_26075</name>
</gene>
<feature type="transmembrane region" description="Helical" evidence="2">
    <location>
        <begin position="60"/>
        <end position="79"/>
    </location>
</feature>
<feature type="region of interest" description="Disordered" evidence="1">
    <location>
        <begin position="298"/>
        <end position="338"/>
    </location>
</feature>
<sequence>MLAVVTCLITASSRLILLWVALDPHSFLRPRHQRRDAGVNASQTESKDAERAQDYRDATIALGVLFGLALVLIVVLLVWRWRARHELYTFHVDISTKKTAHFSHPELKQGHDLGFRIRAPGGPYVLGPDLHLEMNKRYYFQLHNVPGEYALQITHSPVGADQGHNMAEGTHVVHGNGRLEVDTARLPAGPLYYQAVRFEKMGGRIFVHNRPAPTTLRQGTIYELPTPSKPTPTPPGTGSGTLSTLPTPGAKPVSSNGASFRHENRNHALMRSRTDLDDADWDSGWDLRLQPRWVPASARVVDSDSESETGPPVPPRRRAKARRNTSTTTSAHVEGVMRIDDEKVLRSFRKGSGPRSTSHDL</sequence>
<dbReference type="GeneID" id="5891608"/>
<keyword evidence="2" id="KW-0812">Transmembrane</keyword>
<evidence type="ECO:0000256" key="2">
    <source>
        <dbReference type="SAM" id="Phobius"/>
    </source>
</evidence>
<evidence type="ECO:0000256" key="1">
    <source>
        <dbReference type="SAM" id="MobiDB-lite"/>
    </source>
</evidence>
<keyword evidence="2" id="KW-0472">Membrane</keyword>
<proteinExistence type="predicted"/>
<evidence type="ECO:0000313" key="5">
    <source>
        <dbReference type="Proteomes" id="UP000001357"/>
    </source>
</evidence>
<evidence type="ECO:0000313" key="4">
    <source>
        <dbReference type="EMBL" id="EDQ88774.1"/>
    </source>
</evidence>
<dbReference type="InParanoid" id="A9V1A8"/>
<dbReference type="AlphaFoldDB" id="A9V1A8"/>
<dbReference type="KEGG" id="mbr:MONBRDRAFT_26075"/>
<keyword evidence="3" id="KW-0732">Signal</keyword>